<organism evidence="1 2">
    <name type="scientific">Castilleja foliolosa</name>
    <dbReference type="NCBI Taxonomy" id="1961234"/>
    <lineage>
        <taxon>Eukaryota</taxon>
        <taxon>Viridiplantae</taxon>
        <taxon>Streptophyta</taxon>
        <taxon>Embryophyta</taxon>
        <taxon>Tracheophyta</taxon>
        <taxon>Spermatophyta</taxon>
        <taxon>Magnoliopsida</taxon>
        <taxon>eudicotyledons</taxon>
        <taxon>Gunneridae</taxon>
        <taxon>Pentapetalae</taxon>
        <taxon>asterids</taxon>
        <taxon>lamiids</taxon>
        <taxon>Lamiales</taxon>
        <taxon>Orobanchaceae</taxon>
        <taxon>Pedicularideae</taxon>
        <taxon>Castillejinae</taxon>
        <taxon>Castilleja</taxon>
    </lineage>
</organism>
<sequence length="71" mass="8266">MEEKLAFVFEQVRIKVGPLGPLEISIKGKDEREPESKDPFFIWFYIDDEIAVARGRSGGTAFWVRCRRIAY</sequence>
<accession>A0ABD3DJT3</accession>
<evidence type="ECO:0000313" key="1">
    <source>
        <dbReference type="EMBL" id="KAL3641312.1"/>
    </source>
</evidence>
<dbReference type="PANTHER" id="PTHR35690">
    <property type="entry name" value="OS01G0363500 PROTEIN"/>
    <property type="match status" value="1"/>
</dbReference>
<dbReference type="Proteomes" id="UP001632038">
    <property type="component" value="Unassembled WGS sequence"/>
</dbReference>
<name>A0ABD3DJT3_9LAMI</name>
<keyword evidence="2" id="KW-1185">Reference proteome</keyword>
<dbReference type="EMBL" id="JAVIJP010000017">
    <property type="protein sequence ID" value="KAL3641312.1"/>
    <property type="molecule type" value="Genomic_DNA"/>
</dbReference>
<dbReference type="PANTHER" id="PTHR35690:SF1">
    <property type="entry name" value="OS01G0363500 PROTEIN"/>
    <property type="match status" value="1"/>
</dbReference>
<comment type="caution">
    <text evidence="1">The sequence shown here is derived from an EMBL/GenBank/DDBJ whole genome shotgun (WGS) entry which is preliminary data.</text>
</comment>
<dbReference type="AlphaFoldDB" id="A0ABD3DJT3"/>
<gene>
    <name evidence="1" type="ORF">CASFOL_016280</name>
</gene>
<evidence type="ECO:0000313" key="2">
    <source>
        <dbReference type="Proteomes" id="UP001632038"/>
    </source>
</evidence>
<protein>
    <submittedName>
        <fullName evidence="1">Uncharacterized protein</fullName>
    </submittedName>
</protein>
<proteinExistence type="predicted"/>
<reference evidence="2" key="1">
    <citation type="journal article" date="2024" name="IScience">
        <title>Strigolactones Initiate the Formation of Haustorium-like Structures in Castilleja.</title>
        <authorList>
            <person name="Buerger M."/>
            <person name="Peterson D."/>
            <person name="Chory J."/>
        </authorList>
    </citation>
    <scope>NUCLEOTIDE SEQUENCE [LARGE SCALE GENOMIC DNA]</scope>
</reference>